<dbReference type="Proteomes" id="UP000679691">
    <property type="component" value="Unassembled WGS sequence"/>
</dbReference>
<name>A0A8T4H726_9SPHI</name>
<comment type="caution">
    <text evidence="1">The sequence shown here is derived from an EMBL/GenBank/DDBJ whole genome shotgun (WGS) entry which is preliminary data.</text>
</comment>
<sequence length="64" mass="6838">MKTENFSTYTSPTIQLDFVQLEAGIAAVSDVTMTGGDPSEVDLHEIVDWETGSLSTTDASDLSL</sequence>
<organism evidence="1 2">
    <name type="scientific">Rhinopithecimicrobium faecis</name>
    <dbReference type="NCBI Taxonomy" id="2820698"/>
    <lineage>
        <taxon>Bacteria</taxon>
        <taxon>Pseudomonadati</taxon>
        <taxon>Bacteroidota</taxon>
        <taxon>Sphingobacteriia</taxon>
        <taxon>Sphingobacteriales</taxon>
        <taxon>Sphingobacteriaceae</taxon>
        <taxon>Rhinopithecimicrobium</taxon>
    </lineage>
</organism>
<accession>A0A8T4H726</accession>
<evidence type="ECO:0000313" key="2">
    <source>
        <dbReference type="Proteomes" id="UP000679691"/>
    </source>
</evidence>
<protein>
    <submittedName>
        <fullName evidence="1">Uncharacterized protein</fullName>
    </submittedName>
</protein>
<keyword evidence="2" id="KW-1185">Reference proteome</keyword>
<dbReference type="EMBL" id="JAGKSB010000001">
    <property type="protein sequence ID" value="MBP3942143.1"/>
    <property type="molecule type" value="Genomic_DNA"/>
</dbReference>
<proteinExistence type="predicted"/>
<dbReference type="RefSeq" id="WP_353545624.1">
    <property type="nucleotide sequence ID" value="NZ_JAGKSB010000001.1"/>
</dbReference>
<dbReference type="AlphaFoldDB" id="A0A8T4H726"/>
<evidence type="ECO:0000313" key="1">
    <source>
        <dbReference type="EMBL" id="MBP3942143.1"/>
    </source>
</evidence>
<gene>
    <name evidence="1" type="ORF">J5U18_00945</name>
</gene>
<reference evidence="1" key="1">
    <citation type="submission" date="2021-03" db="EMBL/GenBank/DDBJ databases">
        <authorList>
            <person name="Lu T."/>
            <person name="Wang Q."/>
            <person name="Han X."/>
        </authorList>
    </citation>
    <scope>NUCLEOTIDE SEQUENCE</scope>
    <source>
        <strain evidence="1">WQ 2009</strain>
    </source>
</reference>